<dbReference type="AlphaFoldDB" id="A0A0E9QR47"/>
<dbReference type="EMBL" id="GBXM01089161">
    <property type="protein sequence ID" value="JAH19416.1"/>
    <property type="molecule type" value="Transcribed_RNA"/>
</dbReference>
<reference evidence="1" key="1">
    <citation type="submission" date="2014-11" db="EMBL/GenBank/DDBJ databases">
        <authorList>
            <person name="Amaro Gonzalez C."/>
        </authorList>
    </citation>
    <scope>NUCLEOTIDE SEQUENCE</scope>
</reference>
<evidence type="ECO:0000313" key="1">
    <source>
        <dbReference type="EMBL" id="JAH19416.1"/>
    </source>
</evidence>
<protein>
    <submittedName>
        <fullName evidence="1">Uncharacterized protein</fullName>
    </submittedName>
</protein>
<accession>A0A0E9QR47</accession>
<proteinExistence type="predicted"/>
<reference evidence="1" key="2">
    <citation type="journal article" date="2015" name="Fish Shellfish Immunol.">
        <title>Early steps in the European eel (Anguilla anguilla)-Vibrio vulnificus interaction in the gills: Role of the RtxA13 toxin.</title>
        <authorList>
            <person name="Callol A."/>
            <person name="Pajuelo D."/>
            <person name="Ebbesson L."/>
            <person name="Teles M."/>
            <person name="MacKenzie S."/>
            <person name="Amaro C."/>
        </authorList>
    </citation>
    <scope>NUCLEOTIDE SEQUENCE</scope>
</reference>
<sequence length="75" mass="8546">MQKVQFTIPSYRGHLFQLGPANFLGITGRFILNFELHAVMVACESFKGRHTAENYFINMTILQPSTTLSTKRVLL</sequence>
<organism evidence="1">
    <name type="scientific">Anguilla anguilla</name>
    <name type="common">European freshwater eel</name>
    <name type="synonym">Muraena anguilla</name>
    <dbReference type="NCBI Taxonomy" id="7936"/>
    <lineage>
        <taxon>Eukaryota</taxon>
        <taxon>Metazoa</taxon>
        <taxon>Chordata</taxon>
        <taxon>Craniata</taxon>
        <taxon>Vertebrata</taxon>
        <taxon>Euteleostomi</taxon>
        <taxon>Actinopterygii</taxon>
        <taxon>Neopterygii</taxon>
        <taxon>Teleostei</taxon>
        <taxon>Anguilliformes</taxon>
        <taxon>Anguillidae</taxon>
        <taxon>Anguilla</taxon>
    </lineage>
</organism>
<name>A0A0E9QR47_ANGAN</name>